<keyword evidence="1" id="KW-0285">Flavoprotein</keyword>
<dbReference type="GO" id="GO:0016491">
    <property type="term" value="F:oxidoreductase activity"/>
    <property type="evidence" value="ECO:0007669"/>
    <property type="project" value="UniProtKB-KW"/>
</dbReference>
<evidence type="ECO:0000256" key="2">
    <source>
        <dbReference type="ARBA" id="ARBA00022827"/>
    </source>
</evidence>
<comment type="caution">
    <text evidence="5">The sequence shown here is derived from an EMBL/GenBank/DDBJ whole genome shotgun (WGS) entry which is preliminary data.</text>
</comment>
<dbReference type="PANTHER" id="PTHR42659:SF2">
    <property type="entry name" value="XANTHINE DEHYDROGENASE SUBUNIT C-RELATED"/>
    <property type="match status" value="1"/>
</dbReference>
<reference evidence="5 6" key="1">
    <citation type="submission" date="2017-07" db="EMBL/GenBank/DDBJ databases">
        <title>Genome sequencing and assembly of Paenibacillus rigui.</title>
        <authorList>
            <person name="Mayilraj S."/>
        </authorList>
    </citation>
    <scope>NUCLEOTIDE SEQUENCE [LARGE SCALE GENOMIC DNA]</scope>
    <source>
        <strain evidence="5 6">JCM 16352</strain>
    </source>
</reference>
<dbReference type="Pfam" id="PF03450">
    <property type="entry name" value="CO_deh_flav_C"/>
    <property type="match status" value="1"/>
</dbReference>
<dbReference type="InterPro" id="IPR005107">
    <property type="entry name" value="CO_DH_flav_C"/>
</dbReference>
<dbReference type="Gene3D" id="3.30.465.10">
    <property type="match status" value="1"/>
</dbReference>
<gene>
    <name evidence="5" type="ORF">CF651_01240</name>
</gene>
<accession>A0A229UWY7</accession>
<evidence type="ECO:0000256" key="1">
    <source>
        <dbReference type="ARBA" id="ARBA00022630"/>
    </source>
</evidence>
<dbReference type="InterPro" id="IPR016169">
    <property type="entry name" value="FAD-bd_PCMH_sub2"/>
</dbReference>
<sequence length="307" mass="33165">MMATNPYELPSVPQVWQPADLEQAWEAKQALGDDGRFAAGGTLLRTQWESGLVPMPRHLISLEGIASMRGVYALYTAGASELHIGALTTLSDGAQHALIERQAPALTEACKRIAAPSVRRQGTLGGNVLSQVGDSIPALLVNDATLVWYQGSGWTEQLLNDWLEQKKKDPAPERKILSHLMLNTTEWGLDGEKGLQKFVKVGRREAFTASVVTVALAMSDVPRKNGSLKYIRLAVGGGASPVIRLTEAEQLLLDKPLSGKLLGQIHSSIQAQWPAAHDAFASSDYRKLAAANVLVAELWKLLKSSSS</sequence>
<feature type="domain" description="FAD-binding PCMH-type" evidence="4">
    <location>
        <begin position="8"/>
        <end position="187"/>
    </location>
</feature>
<dbReference type="InterPro" id="IPR016166">
    <property type="entry name" value="FAD-bd_PCMH"/>
</dbReference>
<dbReference type="Proteomes" id="UP000215509">
    <property type="component" value="Unassembled WGS sequence"/>
</dbReference>
<dbReference type="RefSeq" id="WP_094013021.1">
    <property type="nucleotide sequence ID" value="NZ_NMQW01000002.1"/>
</dbReference>
<keyword evidence="6" id="KW-1185">Reference proteome</keyword>
<evidence type="ECO:0000256" key="3">
    <source>
        <dbReference type="ARBA" id="ARBA00023002"/>
    </source>
</evidence>
<dbReference type="InterPro" id="IPR036318">
    <property type="entry name" value="FAD-bd_PCMH-like_sf"/>
</dbReference>
<dbReference type="SMART" id="SM01092">
    <property type="entry name" value="CO_deh_flav_C"/>
    <property type="match status" value="1"/>
</dbReference>
<evidence type="ECO:0000313" key="6">
    <source>
        <dbReference type="Proteomes" id="UP000215509"/>
    </source>
</evidence>
<dbReference type="Gene3D" id="3.30.43.10">
    <property type="entry name" value="Uridine Diphospho-n-acetylenolpyruvylglucosamine Reductase, domain 2"/>
    <property type="match status" value="1"/>
</dbReference>
<organism evidence="5 6">
    <name type="scientific">Paenibacillus rigui</name>
    <dbReference type="NCBI Taxonomy" id="554312"/>
    <lineage>
        <taxon>Bacteria</taxon>
        <taxon>Bacillati</taxon>
        <taxon>Bacillota</taxon>
        <taxon>Bacilli</taxon>
        <taxon>Bacillales</taxon>
        <taxon>Paenibacillaceae</taxon>
        <taxon>Paenibacillus</taxon>
    </lineage>
</organism>
<dbReference type="PANTHER" id="PTHR42659">
    <property type="entry name" value="XANTHINE DEHYDROGENASE SUBUNIT C-RELATED"/>
    <property type="match status" value="1"/>
</dbReference>
<dbReference type="AlphaFoldDB" id="A0A229UWY7"/>
<dbReference type="SUPFAM" id="SSF56176">
    <property type="entry name" value="FAD-binding/transporter-associated domain-like"/>
    <property type="match status" value="1"/>
</dbReference>
<dbReference type="InterPro" id="IPR016167">
    <property type="entry name" value="FAD-bd_PCMH_sub1"/>
</dbReference>
<protein>
    <recommendedName>
        <fullName evidence="4">FAD-binding PCMH-type domain-containing protein</fullName>
    </recommendedName>
</protein>
<dbReference type="EMBL" id="NMQW01000002">
    <property type="protein sequence ID" value="OXM87771.1"/>
    <property type="molecule type" value="Genomic_DNA"/>
</dbReference>
<proteinExistence type="predicted"/>
<dbReference type="OrthoDB" id="9774454at2"/>
<keyword evidence="2" id="KW-0274">FAD</keyword>
<evidence type="ECO:0000313" key="5">
    <source>
        <dbReference type="EMBL" id="OXM87771.1"/>
    </source>
</evidence>
<evidence type="ECO:0000259" key="4">
    <source>
        <dbReference type="PROSITE" id="PS51387"/>
    </source>
</evidence>
<name>A0A229UWY7_9BACL</name>
<dbReference type="SUPFAM" id="SSF55447">
    <property type="entry name" value="CO dehydrogenase flavoprotein C-terminal domain-like"/>
    <property type="match status" value="1"/>
</dbReference>
<dbReference type="InterPro" id="IPR051312">
    <property type="entry name" value="Diverse_Substr_Oxidored"/>
</dbReference>
<dbReference type="PROSITE" id="PS51387">
    <property type="entry name" value="FAD_PCMH"/>
    <property type="match status" value="1"/>
</dbReference>
<keyword evidence="3" id="KW-0560">Oxidoreductase</keyword>
<dbReference type="Pfam" id="PF00941">
    <property type="entry name" value="FAD_binding_5"/>
    <property type="match status" value="1"/>
</dbReference>
<dbReference type="InterPro" id="IPR002346">
    <property type="entry name" value="Mopterin_DH_FAD-bd"/>
</dbReference>
<dbReference type="GO" id="GO:0071949">
    <property type="term" value="F:FAD binding"/>
    <property type="evidence" value="ECO:0007669"/>
    <property type="project" value="InterPro"/>
</dbReference>
<dbReference type="Gene3D" id="3.30.390.50">
    <property type="entry name" value="CO dehydrogenase flavoprotein, C-terminal domain"/>
    <property type="match status" value="1"/>
</dbReference>
<dbReference type="InterPro" id="IPR036683">
    <property type="entry name" value="CO_DH_flav_C_dom_sf"/>
</dbReference>